<name>A0A2A6BXQ5_PRIPA</name>
<keyword evidence="12 15" id="KW-0472">Membrane</keyword>
<keyword evidence="4 15" id="KW-0813">Transport</keyword>
<keyword evidence="19" id="KW-1185">Reference proteome</keyword>
<comment type="function">
    <text evidence="15">Structural component of the gap junctions.</text>
</comment>
<feature type="transmembrane region" description="Helical" evidence="15">
    <location>
        <begin position="876"/>
        <end position="895"/>
    </location>
</feature>
<accession>A0A8R1U4T2</accession>
<dbReference type="PANTHER" id="PTHR12185:SF14">
    <property type="entry name" value="CHOLESTEROL UPTAKE PROTEIN 1"/>
    <property type="match status" value="1"/>
</dbReference>
<comment type="subcellular location">
    <subcellularLocation>
        <location evidence="1">Cell junction</location>
        <location evidence="1">Gap junction</location>
    </subcellularLocation>
    <subcellularLocation>
        <location evidence="2 15">Cell membrane</location>
        <topology evidence="2 15">Multi-pass membrane protein</topology>
    </subcellularLocation>
</comment>
<feature type="transmembrane region" description="Helical" evidence="15">
    <location>
        <begin position="795"/>
        <end position="814"/>
    </location>
</feature>
<accession>A0A2A6BXQ5</accession>
<feature type="domain" description="DUF7758" evidence="17">
    <location>
        <begin position="60"/>
        <end position="152"/>
    </location>
</feature>
<comment type="similarity">
    <text evidence="15">Belongs to the pannexin family.</text>
</comment>
<keyword evidence="7" id="KW-0732">Signal</keyword>
<feature type="transmembrane region" description="Helical" evidence="15">
    <location>
        <begin position="1319"/>
        <end position="1342"/>
    </location>
</feature>
<dbReference type="Proteomes" id="UP000005239">
    <property type="component" value="Unassembled WGS sequence"/>
</dbReference>
<keyword evidence="5" id="KW-1003">Cell membrane</keyword>
<feature type="compositionally biased region" description="Basic and acidic residues" evidence="16">
    <location>
        <begin position="579"/>
        <end position="590"/>
    </location>
</feature>
<dbReference type="GO" id="GO:0005886">
    <property type="term" value="C:plasma membrane"/>
    <property type="evidence" value="ECO:0000318"/>
    <property type="project" value="GO_Central"/>
</dbReference>
<evidence type="ECO:0000256" key="13">
    <source>
        <dbReference type="ARBA" id="ARBA00023180"/>
    </source>
</evidence>
<feature type="transmembrane region" description="Helical" evidence="15">
    <location>
        <begin position="901"/>
        <end position="923"/>
    </location>
</feature>
<evidence type="ECO:0000259" key="17">
    <source>
        <dbReference type="Pfam" id="PF24944"/>
    </source>
</evidence>
<dbReference type="PROSITE" id="PS51013">
    <property type="entry name" value="PANNEXIN"/>
    <property type="match status" value="1"/>
</dbReference>
<dbReference type="GO" id="GO:0005921">
    <property type="term" value="C:gap junction"/>
    <property type="evidence" value="ECO:0000318"/>
    <property type="project" value="GO_Central"/>
</dbReference>
<feature type="compositionally biased region" description="Low complexity" evidence="16">
    <location>
        <begin position="551"/>
        <end position="562"/>
    </location>
</feature>
<comment type="caution">
    <text evidence="15">Lacks conserved residue(s) required for the propagation of feature annotation.</text>
</comment>
<dbReference type="PRINTS" id="PR01262">
    <property type="entry name" value="INNEXIN"/>
</dbReference>
<dbReference type="InterPro" id="IPR056660">
    <property type="entry name" value="DUF7758"/>
</dbReference>
<evidence type="ECO:0000256" key="8">
    <source>
        <dbReference type="ARBA" id="ARBA00022868"/>
    </source>
</evidence>
<feature type="transmembrane region" description="Helical" evidence="15">
    <location>
        <begin position="820"/>
        <end position="840"/>
    </location>
</feature>
<dbReference type="InterPro" id="IPR000990">
    <property type="entry name" value="Innexin"/>
</dbReference>
<evidence type="ECO:0000256" key="3">
    <source>
        <dbReference type="ARBA" id="ARBA00006618"/>
    </source>
</evidence>
<keyword evidence="13" id="KW-0325">Glycoprotein</keyword>
<evidence type="ECO:0000256" key="10">
    <source>
        <dbReference type="ARBA" id="ARBA00022989"/>
    </source>
</evidence>
<evidence type="ECO:0000256" key="11">
    <source>
        <dbReference type="ARBA" id="ARBA00023065"/>
    </source>
</evidence>
<dbReference type="EnsemblMetazoa" id="PPA05302.1">
    <property type="protein sequence ID" value="PPA05302.1"/>
    <property type="gene ID" value="WBGene00094856"/>
</dbReference>
<evidence type="ECO:0000256" key="15">
    <source>
        <dbReference type="RuleBase" id="RU010713"/>
    </source>
</evidence>
<evidence type="ECO:0000313" key="18">
    <source>
        <dbReference type="EnsemblMetazoa" id="PPA05302.1"/>
    </source>
</evidence>
<evidence type="ECO:0000256" key="5">
    <source>
        <dbReference type="ARBA" id="ARBA00022475"/>
    </source>
</evidence>
<feature type="transmembrane region" description="Helical" evidence="15">
    <location>
        <begin position="763"/>
        <end position="783"/>
    </location>
</feature>
<evidence type="ECO:0000256" key="7">
    <source>
        <dbReference type="ARBA" id="ARBA00022729"/>
    </source>
</evidence>
<gene>
    <name evidence="18" type="primary">WBGene00094856</name>
    <name evidence="15" type="synonym">inx</name>
</gene>
<evidence type="ECO:0000256" key="1">
    <source>
        <dbReference type="ARBA" id="ARBA00004610"/>
    </source>
</evidence>
<dbReference type="GO" id="GO:0005243">
    <property type="term" value="F:gap junction channel activity"/>
    <property type="evidence" value="ECO:0000318"/>
    <property type="project" value="GO_Central"/>
</dbReference>
<feature type="region of interest" description="Disordered" evidence="16">
    <location>
        <begin position="545"/>
        <end position="591"/>
    </location>
</feature>
<keyword evidence="9" id="KW-0965">Cell junction</keyword>
<reference evidence="19" key="1">
    <citation type="journal article" date="2008" name="Nat. Genet.">
        <title>The Pristionchus pacificus genome provides a unique perspective on nematode lifestyle and parasitism.</title>
        <authorList>
            <person name="Dieterich C."/>
            <person name="Clifton S.W."/>
            <person name="Schuster L.N."/>
            <person name="Chinwalla A."/>
            <person name="Delehaunty K."/>
            <person name="Dinkelacker I."/>
            <person name="Fulton L."/>
            <person name="Fulton R."/>
            <person name="Godfrey J."/>
            <person name="Minx P."/>
            <person name="Mitreva M."/>
            <person name="Roeseler W."/>
            <person name="Tian H."/>
            <person name="Witte H."/>
            <person name="Yang S.P."/>
            <person name="Wilson R.K."/>
            <person name="Sommer R.J."/>
        </authorList>
    </citation>
    <scope>NUCLEOTIDE SEQUENCE [LARGE SCALE GENOMIC DNA]</scope>
    <source>
        <strain evidence="19">PS312</strain>
    </source>
</reference>
<feature type="transmembrane region" description="Helical" evidence="15">
    <location>
        <begin position="1141"/>
        <end position="1163"/>
    </location>
</feature>
<protein>
    <recommendedName>
        <fullName evidence="15">Innexin</fullName>
    </recommendedName>
</protein>
<feature type="transmembrane region" description="Helical" evidence="15">
    <location>
        <begin position="935"/>
        <end position="954"/>
    </location>
</feature>
<keyword evidence="14 15" id="KW-0407">Ion channel</keyword>
<feature type="transmembrane region" description="Helical" evidence="15">
    <location>
        <begin position="683"/>
        <end position="707"/>
    </location>
</feature>
<keyword evidence="8" id="KW-0303">Gap junction</keyword>
<dbReference type="Pfam" id="PF13965">
    <property type="entry name" value="SID-1_RNA_chan"/>
    <property type="match status" value="1"/>
</dbReference>
<dbReference type="Pfam" id="PF24944">
    <property type="entry name" value="DUF7758"/>
    <property type="match status" value="1"/>
</dbReference>
<dbReference type="PANTHER" id="PTHR12185">
    <property type="entry name" value="SID1 TRANSMEMBRANE FAMILY MEMEBER"/>
    <property type="match status" value="1"/>
</dbReference>
<evidence type="ECO:0000256" key="2">
    <source>
        <dbReference type="ARBA" id="ARBA00004651"/>
    </source>
</evidence>
<dbReference type="Pfam" id="PF00876">
    <property type="entry name" value="Innexin"/>
    <property type="match status" value="1"/>
</dbReference>
<evidence type="ECO:0000256" key="4">
    <source>
        <dbReference type="ARBA" id="ARBA00022448"/>
    </source>
</evidence>
<comment type="similarity">
    <text evidence="3">Belongs to the SID1 family.</text>
</comment>
<evidence type="ECO:0000256" key="16">
    <source>
        <dbReference type="SAM" id="MobiDB-lite"/>
    </source>
</evidence>
<dbReference type="InterPro" id="IPR025958">
    <property type="entry name" value="SID1_TM_fam"/>
</dbReference>
<evidence type="ECO:0000313" key="19">
    <source>
        <dbReference type="Proteomes" id="UP000005239"/>
    </source>
</evidence>
<keyword evidence="10 15" id="KW-1133">Transmembrane helix</keyword>
<evidence type="ECO:0000256" key="12">
    <source>
        <dbReference type="ARBA" id="ARBA00023136"/>
    </source>
</evidence>
<dbReference type="GO" id="GO:0034220">
    <property type="term" value="P:monoatomic ion transmembrane transport"/>
    <property type="evidence" value="ECO:0007669"/>
    <property type="project" value="UniProtKB-KW"/>
</dbReference>
<feature type="transmembrane region" description="Helical" evidence="15">
    <location>
        <begin position="737"/>
        <end position="757"/>
    </location>
</feature>
<feature type="transmembrane region" description="Helical" evidence="15">
    <location>
        <begin position="985"/>
        <end position="1004"/>
    </location>
</feature>
<feature type="transmembrane region" description="Helical" evidence="15">
    <location>
        <begin position="501"/>
        <end position="524"/>
    </location>
</feature>
<organism evidence="18 19">
    <name type="scientific">Pristionchus pacificus</name>
    <name type="common">Parasitic nematode worm</name>
    <dbReference type="NCBI Taxonomy" id="54126"/>
    <lineage>
        <taxon>Eukaryota</taxon>
        <taxon>Metazoa</taxon>
        <taxon>Ecdysozoa</taxon>
        <taxon>Nematoda</taxon>
        <taxon>Chromadorea</taxon>
        <taxon>Rhabditida</taxon>
        <taxon>Rhabditina</taxon>
        <taxon>Diplogasteromorpha</taxon>
        <taxon>Diplogasteroidea</taxon>
        <taxon>Neodiplogasteridae</taxon>
        <taxon>Pristionchus</taxon>
    </lineage>
</organism>
<proteinExistence type="inferred from homology"/>
<keyword evidence="6 15" id="KW-0812">Transmembrane</keyword>
<keyword evidence="11 15" id="KW-0406">Ion transport</keyword>
<evidence type="ECO:0000256" key="14">
    <source>
        <dbReference type="ARBA" id="ARBA00023303"/>
    </source>
</evidence>
<sequence length="1518" mass="175092">MASRQDSFKNAQSLLESEKVEEAFDAIHQFTTKKEIEYTPFEMEVLSNVLSEKLTSSGFGDEKKAACAEAIDILDGVKLVKDADWLNNYTEILYESFSKMNRCARDEERENAWCRLKELHLEVLMMARKIWKDKNHVERLQVYLKLAKLCKSYLDVADEETMNMCTEAAKEAKFMGKGSMEDDVWRDVNKTIEDIKKHCGDALHEKQFRFLTSHITHCSYSPMGSTLLRSFFLFLLLHSILSERTILSSLLVTENAVFGRNYTGMTPEHGELKVYHYSVTQDDVVRVRMTSRHANQSMPLLSVFREPATIISVQLPITVKNYMYNTTARTLCPYTLNTDYDSNLTISVELSSYRPVDYEFSAFLVQNFLLSENTPLIATASASEPVFYQFNFPSYLDSVVIWIESNSSICMTVSIQKAECPVFDLDNNVISGGLHQTMTKSGSITVERRFFDKFFVIFVIRPNDDDCSTMEEIIPPHPHYMKPREKAFRVTIQAAPNRVDYVFPIALTFGGILTIYIIAVVFVLTMGSYEKQLMLTEGRALLRTTTDEEAPGPSSSSHPYGGDQFDYSALENESPSPPPREDSPSYRDLDETGSLRSYDTVRDCRDKLVVRQNRYLTVGDLSLKPWKQRDKKYNRYVVSLVTIALFYGLPVVQLVLTWQDTVRLSGNLDLCWYNFRCARPFSVFFAFNNVISNAGYITLGLLFLLMVKEREIRYRSLCKIFPETLERDYGLPHHNGLMYAIGVAVVMEGVLSASYHICPSSSNYQFDTSFMYIIGLLGMLKIYQLRHPDINANAHVSFAIAAFFIFIAMMGVYLNTIPFWIFFALSYLITMFLVSVEFYFKGLWRLNCMEIFRSIQYTFVSSKWCSCLVPAYPGRFIFLLIGNSINLSMVVVGLIKRPRDFPSFLLGPFIANLFLYLLYYIVMKFVHRERLRARAVAFLFLSFICWFSAGWFFIHNVSDWSETPANSRELNHDCILLSFYDNHDVWHFLSSIAIFMSFSLINCVDDDLQWHTNLKKCERLNHVSRFPCHPSSAAPRDTKFSKTYLNKDKKGLHPRVDDDFVDKLNYHYTSAIIFAFAIIVSAKQYVGYPIQCWVPAQFTDAWEQYTENYCWVENTYYLPLTSAFPLEYGDRRARQISYYQWVPFVLALEALCFYIPCIMWRGLLHWHSGINVQSLTQMACDARMMDQDARAATVQTIAGHMEDALEIQREVTDVSGLCVSKRWGNYVTCLYVFIKALYLGNVVGQVFILNNFLGTENIFYGFHILKDLLNGREWEVSGNFPRVTMCDFDVRVLGNIHHHTVQCVLMINMFNEKIFLFLWFWYFMVSLVSVISMVHWVLISFFPGQHMKFIRKYLRATDLATDRQSVKKFVHKFLGFDGVFCMRMISAHAGDIMATELIVALWHNFNDRVRKSPIEMFEGGVTQSPSKIDANFKRASLSSMDRILPEGRNGERAMDTSLSSDIPSFVLFFPFYHHMHIVLSSTRSSLLLHHSLPPLPQLTVSHSRPLPPLLLLLLSLIE</sequence>
<evidence type="ECO:0000256" key="6">
    <source>
        <dbReference type="ARBA" id="ARBA00022692"/>
    </source>
</evidence>
<evidence type="ECO:0000256" key="9">
    <source>
        <dbReference type="ARBA" id="ARBA00022949"/>
    </source>
</evidence>
<feature type="transmembrane region" description="Helical" evidence="15">
    <location>
        <begin position="636"/>
        <end position="656"/>
    </location>
</feature>
<reference evidence="18" key="2">
    <citation type="submission" date="2022-06" db="UniProtKB">
        <authorList>
            <consortium name="EnsemblMetazoa"/>
        </authorList>
    </citation>
    <scope>IDENTIFICATION</scope>
    <source>
        <strain evidence="18">PS312</strain>
    </source>
</reference>